<keyword evidence="7 12" id="KW-0418">Kinase</keyword>
<protein>
    <recommendedName>
        <fullName evidence="3 12">Pyruvate kinase</fullName>
        <ecNumber evidence="3 12">2.7.1.40</ecNumber>
    </recommendedName>
</protein>
<evidence type="ECO:0000313" key="14">
    <source>
        <dbReference type="EMBL" id="AKP52602.1"/>
    </source>
</evidence>
<dbReference type="SUPFAM" id="SSF50800">
    <property type="entry name" value="PK beta-barrel domain-like"/>
    <property type="match status" value="1"/>
</dbReference>
<dbReference type="Pfam" id="PF00224">
    <property type="entry name" value="PK"/>
    <property type="match status" value="1"/>
</dbReference>
<dbReference type="PANTHER" id="PTHR11817">
    <property type="entry name" value="PYRUVATE KINASE"/>
    <property type="match status" value="1"/>
</dbReference>
<dbReference type="GO" id="GO:0016301">
    <property type="term" value="F:kinase activity"/>
    <property type="evidence" value="ECO:0007669"/>
    <property type="project" value="UniProtKB-KW"/>
</dbReference>
<dbReference type="InterPro" id="IPR011037">
    <property type="entry name" value="Pyrv_Knase-like_insert_dom_sf"/>
</dbReference>
<evidence type="ECO:0000256" key="7">
    <source>
        <dbReference type="ARBA" id="ARBA00022777"/>
    </source>
</evidence>
<evidence type="ECO:0000256" key="3">
    <source>
        <dbReference type="ARBA" id="ARBA00012142"/>
    </source>
</evidence>
<dbReference type="Gene3D" id="3.20.20.60">
    <property type="entry name" value="Phosphoenolpyruvate-binding domains"/>
    <property type="match status" value="1"/>
</dbReference>
<gene>
    <name evidence="14" type="ORF">CA2015_3205</name>
</gene>
<keyword evidence="4 12" id="KW-0808">Transferase</keyword>
<dbReference type="PATRIC" id="fig|320787.5.peg.3499"/>
<dbReference type="Gene3D" id="2.40.33.10">
    <property type="entry name" value="PK beta-barrel domain-like"/>
    <property type="match status" value="1"/>
</dbReference>
<organism evidence="14 15">
    <name type="scientific">Cyclobacterium amurskyense</name>
    <dbReference type="NCBI Taxonomy" id="320787"/>
    <lineage>
        <taxon>Bacteria</taxon>
        <taxon>Pseudomonadati</taxon>
        <taxon>Bacteroidota</taxon>
        <taxon>Cytophagia</taxon>
        <taxon>Cytophagales</taxon>
        <taxon>Cyclobacteriaceae</taxon>
        <taxon>Cyclobacterium</taxon>
    </lineage>
</organism>
<evidence type="ECO:0000256" key="11">
    <source>
        <dbReference type="ARBA" id="ARBA00023317"/>
    </source>
</evidence>
<proteinExistence type="inferred from homology"/>
<evidence type="ECO:0000313" key="15">
    <source>
        <dbReference type="Proteomes" id="UP000036520"/>
    </source>
</evidence>
<dbReference type="InterPro" id="IPR040442">
    <property type="entry name" value="Pyrv_kinase-like_dom_sf"/>
</dbReference>
<feature type="domain" description="Pyruvate kinase barrel" evidence="13">
    <location>
        <begin position="138"/>
        <end position="445"/>
    </location>
</feature>
<dbReference type="GO" id="GO:0004743">
    <property type="term" value="F:pyruvate kinase activity"/>
    <property type="evidence" value="ECO:0007669"/>
    <property type="project" value="UniProtKB-EC"/>
</dbReference>
<dbReference type="OrthoDB" id="9812123at2"/>
<dbReference type="InterPro" id="IPR015806">
    <property type="entry name" value="Pyrv_Knase_insert_dom_sf"/>
</dbReference>
<dbReference type="EC" id="2.7.1.40" evidence="3 12"/>
<dbReference type="PRINTS" id="PR01050">
    <property type="entry name" value="PYRUVTKNASE"/>
</dbReference>
<keyword evidence="10 12" id="KW-0324">Glycolysis</keyword>
<reference evidence="14 15" key="1">
    <citation type="submission" date="2015-07" db="EMBL/GenBank/DDBJ databases">
        <authorList>
            <person name="Kim K.M."/>
        </authorList>
    </citation>
    <scope>NUCLEOTIDE SEQUENCE [LARGE SCALE GENOMIC DNA]</scope>
    <source>
        <strain evidence="14 15">KCTC 12363</strain>
    </source>
</reference>
<evidence type="ECO:0000256" key="4">
    <source>
        <dbReference type="ARBA" id="ARBA00022679"/>
    </source>
</evidence>
<keyword evidence="8" id="KW-0067">ATP-binding</keyword>
<dbReference type="GO" id="GO:0000287">
    <property type="term" value="F:magnesium ion binding"/>
    <property type="evidence" value="ECO:0007669"/>
    <property type="project" value="InterPro"/>
</dbReference>
<dbReference type="SUPFAM" id="SSF51621">
    <property type="entry name" value="Phosphoenolpyruvate/pyruvate domain"/>
    <property type="match status" value="1"/>
</dbReference>
<evidence type="ECO:0000256" key="2">
    <source>
        <dbReference type="ARBA" id="ARBA00008663"/>
    </source>
</evidence>
<dbReference type="InterPro" id="IPR001697">
    <property type="entry name" value="Pyr_Knase"/>
</dbReference>
<accession>A0A0H4PW37</accession>
<dbReference type="STRING" id="320787.CA2015_3205"/>
<dbReference type="GO" id="GO:0005524">
    <property type="term" value="F:ATP binding"/>
    <property type="evidence" value="ECO:0007669"/>
    <property type="project" value="UniProtKB-KW"/>
</dbReference>
<evidence type="ECO:0000256" key="6">
    <source>
        <dbReference type="ARBA" id="ARBA00022741"/>
    </source>
</evidence>
<comment type="catalytic activity">
    <reaction evidence="12">
        <text>pyruvate + ATP = phosphoenolpyruvate + ADP + H(+)</text>
        <dbReference type="Rhea" id="RHEA:18157"/>
        <dbReference type="ChEBI" id="CHEBI:15361"/>
        <dbReference type="ChEBI" id="CHEBI:15378"/>
        <dbReference type="ChEBI" id="CHEBI:30616"/>
        <dbReference type="ChEBI" id="CHEBI:58702"/>
        <dbReference type="ChEBI" id="CHEBI:456216"/>
        <dbReference type="EC" id="2.7.1.40"/>
    </reaction>
</comment>
<dbReference type="AlphaFoldDB" id="A0A0H4PW37"/>
<keyword evidence="11 14" id="KW-0670">Pyruvate</keyword>
<evidence type="ECO:0000256" key="8">
    <source>
        <dbReference type="ARBA" id="ARBA00022840"/>
    </source>
</evidence>
<keyword evidence="6" id="KW-0547">Nucleotide-binding</keyword>
<name>A0A0H4PW37_9BACT</name>
<evidence type="ECO:0000259" key="13">
    <source>
        <dbReference type="Pfam" id="PF00224"/>
    </source>
</evidence>
<evidence type="ECO:0000256" key="5">
    <source>
        <dbReference type="ARBA" id="ARBA00022723"/>
    </source>
</evidence>
<evidence type="ECO:0000256" key="10">
    <source>
        <dbReference type="ARBA" id="ARBA00023152"/>
    </source>
</evidence>
<sequence length="501" mass="56419">MKTTILQLADELAQLEESLLKATREFEVYLNPLPESQIVSAINLIQYLFFRSKDRKSLQECLHYYGFSALSNSENHLHRQLQTIRERLGHVYPESALNPCTYKFSRKKLEQNSKLLFGKPAQANMPVVMVTFASDFADNPELVERLLLNGMQVARINCAHDNEQVWMDMIKQVRLAEEKTGLSCKIYFDLAGPKIRTCLLAKGKEEGKVKVEEGDLIWLAETNEGFSEEDVVISPNEKGIISTLEENHRVFIDDGEFSGIVTKVEPGKAAVKLIRVASKKGKIKSEKGINFPDTELNIPSLTEYDKACLPFICQHADLLGYSFVKTPGDITRLSNELKKLALKHPPAIILKIETPESVKNLPALLFEAMKNPPFGIMIARGDLAVEIGFGRMGEIQDQISWICEAAHVPVVWATQVLENLQKSGMPTRSEITDAGQASLAECIMINKGNHTIRVLKTLKEIMLRTAGHKTKKRFIFRPLSIAIDFIESNNVYRIEPVPENK</sequence>
<dbReference type="RefSeq" id="WP_053086693.1">
    <property type="nucleotide sequence ID" value="NZ_CP012040.1"/>
</dbReference>
<dbReference type="EMBL" id="CP012040">
    <property type="protein sequence ID" value="AKP52602.1"/>
    <property type="molecule type" value="Genomic_DNA"/>
</dbReference>
<keyword evidence="5" id="KW-0479">Metal-binding</keyword>
<evidence type="ECO:0000256" key="12">
    <source>
        <dbReference type="RuleBase" id="RU000504"/>
    </source>
</evidence>
<keyword evidence="9 12" id="KW-0460">Magnesium</keyword>
<evidence type="ECO:0000256" key="1">
    <source>
        <dbReference type="ARBA" id="ARBA00004997"/>
    </source>
</evidence>
<comment type="pathway">
    <text evidence="1 12">Carbohydrate degradation; glycolysis; pyruvate from D-glyceraldehyde 3-phosphate: step 5/5.</text>
</comment>
<evidence type="ECO:0000256" key="9">
    <source>
        <dbReference type="ARBA" id="ARBA00022842"/>
    </source>
</evidence>
<dbReference type="InterPro" id="IPR015793">
    <property type="entry name" value="Pyrv_Knase_brl"/>
</dbReference>
<keyword evidence="15" id="KW-1185">Reference proteome</keyword>
<comment type="similarity">
    <text evidence="2 12">Belongs to the pyruvate kinase family.</text>
</comment>
<dbReference type="GO" id="GO:0030955">
    <property type="term" value="F:potassium ion binding"/>
    <property type="evidence" value="ECO:0007669"/>
    <property type="project" value="InterPro"/>
</dbReference>
<dbReference type="InterPro" id="IPR015813">
    <property type="entry name" value="Pyrv/PenolPyrv_kinase-like_dom"/>
</dbReference>
<dbReference type="KEGG" id="camu:CA2015_3205"/>
<dbReference type="UniPathway" id="UPA00109">
    <property type="reaction ID" value="UER00188"/>
</dbReference>
<dbReference type="Proteomes" id="UP000036520">
    <property type="component" value="Chromosome"/>
</dbReference>